<name>A0AAW5LQC3_MAMSC</name>
<dbReference type="EMBL" id="JANILD010000009">
    <property type="protein sequence ID" value="MCQ9304910.1"/>
    <property type="molecule type" value="Genomic_DNA"/>
</dbReference>
<reference evidence="2" key="1">
    <citation type="submission" date="2022-07" db="EMBL/GenBank/DDBJ databases">
        <title>Bacterial species isolated from the porcine tonsil microbiota.</title>
        <authorList>
            <person name="Oliveira I.M.F."/>
        </authorList>
    </citation>
    <scope>NUCLEOTIDE SEQUENCE</scope>
    <source>
        <strain evidence="2">8QC2O2</strain>
    </source>
</reference>
<organism evidence="2 3">
    <name type="scientific">Mammaliicoccus sciuri</name>
    <name type="common">Staphylococcus sciuri</name>
    <dbReference type="NCBI Taxonomy" id="1296"/>
    <lineage>
        <taxon>Bacteria</taxon>
        <taxon>Bacillati</taxon>
        <taxon>Bacillota</taxon>
        <taxon>Bacilli</taxon>
        <taxon>Bacillales</taxon>
        <taxon>Staphylococcaceae</taxon>
        <taxon>Mammaliicoccus</taxon>
    </lineage>
</organism>
<dbReference type="AlphaFoldDB" id="A0AAW5LQC3"/>
<feature type="compositionally biased region" description="Basic and acidic residues" evidence="1">
    <location>
        <begin position="151"/>
        <end position="170"/>
    </location>
</feature>
<evidence type="ECO:0000256" key="1">
    <source>
        <dbReference type="SAM" id="MobiDB-lite"/>
    </source>
</evidence>
<proteinExistence type="predicted"/>
<accession>A0AAW5LQC3</accession>
<dbReference type="RefSeq" id="WP_257099578.1">
    <property type="nucleotide sequence ID" value="NZ_JANILD010000009.1"/>
</dbReference>
<evidence type="ECO:0000313" key="2">
    <source>
        <dbReference type="EMBL" id="MCQ9304910.1"/>
    </source>
</evidence>
<comment type="caution">
    <text evidence="2">The sequence shown here is derived from an EMBL/GenBank/DDBJ whole genome shotgun (WGS) entry which is preliminary data.</text>
</comment>
<gene>
    <name evidence="2" type="ORF">NQ032_14970</name>
</gene>
<protein>
    <submittedName>
        <fullName evidence="2">Uncharacterized protein</fullName>
    </submittedName>
</protein>
<dbReference type="Proteomes" id="UP001204068">
    <property type="component" value="Unassembled WGS sequence"/>
</dbReference>
<sequence>MGEIITRAIPASEAVQEYLKNERGNKSFDIEAEEAKELLNHNIVSHQSDFICATEGCEAPITCCSYREINKKAPYFRNHNEKVNKHSENCTHHPENYEYVNQNIDEKEKKYTDVKSNKIKSDFSSKTGFEPTRTSIKKKSDENSDSIVNDTEVKARSRKTSDQQKYRQVSEHRATLKYHAEKFENEPDMLIVSKDTNREIPIRYLFRTIERNTLFDINNEELSYIYYGKAWITEQSDTTYRINFVGDVKINDKDMKPSLFVKMKDVKTINNEVVEALKEKSSLKCTVYITYKFYIHTSNDKEYLNFAEFKTGERLTENTKYLKQNIYITL</sequence>
<evidence type="ECO:0000313" key="3">
    <source>
        <dbReference type="Proteomes" id="UP001204068"/>
    </source>
</evidence>
<feature type="region of interest" description="Disordered" evidence="1">
    <location>
        <begin position="122"/>
        <end position="170"/>
    </location>
</feature>